<sequence length="54" mass="6038">MRDLLTGDEGIVSESARDYGIMNPAYIDDLSEVLKKVGEFLEEQNRNPVDPALL</sequence>
<evidence type="ECO:0000313" key="2">
    <source>
        <dbReference type="Proteomes" id="UP000617628"/>
    </source>
</evidence>
<comment type="caution">
    <text evidence="1">The sequence shown here is derived from an EMBL/GenBank/DDBJ whole genome shotgun (WGS) entry which is preliminary data.</text>
</comment>
<organism evidence="1 2">
    <name type="scientific">Pelagicoccus mobilis</name>
    <dbReference type="NCBI Taxonomy" id="415221"/>
    <lineage>
        <taxon>Bacteria</taxon>
        <taxon>Pseudomonadati</taxon>
        <taxon>Verrucomicrobiota</taxon>
        <taxon>Opitutia</taxon>
        <taxon>Puniceicoccales</taxon>
        <taxon>Pelagicoccaceae</taxon>
        <taxon>Pelagicoccus</taxon>
    </lineage>
</organism>
<dbReference type="AlphaFoldDB" id="A0A934VTZ2"/>
<gene>
    <name evidence="1" type="ORF">JIN87_25280</name>
</gene>
<dbReference type="Proteomes" id="UP000617628">
    <property type="component" value="Unassembled WGS sequence"/>
</dbReference>
<evidence type="ECO:0000313" key="1">
    <source>
        <dbReference type="EMBL" id="MBK1880223.1"/>
    </source>
</evidence>
<dbReference type="RefSeq" id="WP_234033611.1">
    <property type="nucleotide sequence ID" value="NZ_JAENIL010000076.1"/>
</dbReference>
<reference evidence="1" key="1">
    <citation type="submission" date="2021-01" db="EMBL/GenBank/DDBJ databases">
        <title>Modified the classification status of verrucomicrobia.</title>
        <authorList>
            <person name="Feng X."/>
        </authorList>
    </citation>
    <scope>NUCLEOTIDE SEQUENCE</scope>
    <source>
        <strain evidence="1">KCTC 13126</strain>
    </source>
</reference>
<keyword evidence="2" id="KW-1185">Reference proteome</keyword>
<name>A0A934VTZ2_9BACT</name>
<accession>A0A934VTZ2</accession>
<dbReference type="EMBL" id="JAENIL010000076">
    <property type="protein sequence ID" value="MBK1880223.1"/>
    <property type="molecule type" value="Genomic_DNA"/>
</dbReference>
<proteinExistence type="predicted"/>
<protein>
    <submittedName>
        <fullName evidence="1">Uncharacterized protein</fullName>
    </submittedName>
</protein>